<dbReference type="HOGENOM" id="CLU_1692639_0_0_7"/>
<evidence type="ECO:0000313" key="3">
    <source>
        <dbReference type="Proteomes" id="UP000001508"/>
    </source>
</evidence>
<dbReference type="EMBL" id="CP001940">
    <property type="protein sequence ID" value="ADH86945.1"/>
    <property type="molecule type" value="Genomic_DNA"/>
</dbReference>
<sequence length="155" mass="17104">MSMNRATQQEGFTLIEVLIAITLLAVGILAAGSMQISALGGNHLAMRITTASSLAGSTIEEMMRREYDDPALDATLDPNEGDYDPEDAASLNNALNNLEHADIATWPSEVEGFEIFYHVAEDYPLPDNKTIRVTVRRDDRGVLRTVALDYIKMQF</sequence>
<dbReference type="NCBIfam" id="TIGR02532">
    <property type="entry name" value="IV_pilin_GFxxxE"/>
    <property type="match status" value="1"/>
</dbReference>
<reference evidence="3" key="1">
    <citation type="submission" date="2010-02" db="EMBL/GenBank/DDBJ databases">
        <title>Complete sequence of Desulfurivibrio alkaliphilus AHT2.</title>
        <authorList>
            <consortium name="US DOE Joint Genome Institute"/>
            <person name="Pitluck S."/>
            <person name="Chertkov O."/>
            <person name="Detter J.C."/>
            <person name="Han C."/>
            <person name="Tapia R."/>
            <person name="Larimer F."/>
            <person name="Land M."/>
            <person name="Hauser L."/>
            <person name="Kyrpides N."/>
            <person name="Mikhailova N."/>
            <person name="Sorokin D.Y."/>
            <person name="Muyzer G."/>
            <person name="Woyke T."/>
        </authorList>
    </citation>
    <scope>NUCLEOTIDE SEQUENCE [LARGE SCALE GENOMIC DNA]</scope>
    <source>
        <strain evidence="3">DSM 19089 / UNIQEM U267 / AHT2</strain>
    </source>
</reference>
<dbReference type="KEGG" id="dak:DaAHT2_2280"/>
<dbReference type="Pfam" id="PF07963">
    <property type="entry name" value="N_methyl"/>
    <property type="match status" value="1"/>
</dbReference>
<dbReference type="PROSITE" id="PS00409">
    <property type="entry name" value="PROKAR_NTER_METHYL"/>
    <property type="match status" value="1"/>
</dbReference>
<evidence type="ECO:0000256" key="1">
    <source>
        <dbReference type="SAM" id="Phobius"/>
    </source>
</evidence>
<keyword evidence="3" id="KW-1185">Reference proteome</keyword>
<evidence type="ECO:0000313" key="2">
    <source>
        <dbReference type="EMBL" id="ADH86945.1"/>
    </source>
</evidence>
<proteinExistence type="predicted"/>
<dbReference type="Proteomes" id="UP000001508">
    <property type="component" value="Chromosome"/>
</dbReference>
<dbReference type="AlphaFoldDB" id="D6Z6V8"/>
<dbReference type="InterPro" id="IPR045584">
    <property type="entry name" value="Pilin-like"/>
</dbReference>
<dbReference type="SUPFAM" id="SSF54523">
    <property type="entry name" value="Pili subunits"/>
    <property type="match status" value="1"/>
</dbReference>
<keyword evidence="1" id="KW-0812">Transmembrane</keyword>
<organism evidence="2 3">
    <name type="scientific">Desulfurivibrio alkaliphilus (strain DSM 19089 / UNIQEM U267 / AHT2)</name>
    <dbReference type="NCBI Taxonomy" id="589865"/>
    <lineage>
        <taxon>Bacteria</taxon>
        <taxon>Pseudomonadati</taxon>
        <taxon>Thermodesulfobacteriota</taxon>
        <taxon>Desulfobulbia</taxon>
        <taxon>Desulfobulbales</taxon>
        <taxon>Desulfobulbaceae</taxon>
        <taxon>Desulfurivibrio</taxon>
    </lineage>
</organism>
<keyword evidence="1" id="KW-1133">Transmembrane helix</keyword>
<keyword evidence="1" id="KW-0472">Membrane</keyword>
<dbReference type="STRING" id="589865.DaAHT2_2280"/>
<name>D6Z6V8_DESAT</name>
<dbReference type="InterPro" id="IPR012902">
    <property type="entry name" value="N_methyl_site"/>
</dbReference>
<dbReference type="InParanoid" id="D6Z6V8"/>
<accession>D6Z6V8</accession>
<feature type="transmembrane region" description="Helical" evidence="1">
    <location>
        <begin position="12"/>
        <end position="34"/>
    </location>
</feature>
<gene>
    <name evidence="2" type="ordered locus">DaAHT2_2280</name>
</gene>
<protein>
    <submittedName>
        <fullName evidence="2">PilV</fullName>
    </submittedName>
</protein>
<dbReference type="eggNOG" id="COG4967">
    <property type="taxonomic scope" value="Bacteria"/>
</dbReference>